<dbReference type="GO" id="GO:0051082">
    <property type="term" value="F:unfolded protein binding"/>
    <property type="evidence" value="ECO:0007669"/>
    <property type="project" value="InterPro"/>
</dbReference>
<dbReference type="Gene3D" id="3.30.260.10">
    <property type="entry name" value="TCP-1-like chaperonin intermediate domain"/>
    <property type="match status" value="1"/>
</dbReference>
<evidence type="ECO:0000313" key="2">
    <source>
        <dbReference type="EMBL" id="CAD7256391.1"/>
    </source>
</evidence>
<proteinExistence type="inferred from homology"/>
<reference evidence="2" key="1">
    <citation type="submission" date="2020-11" db="EMBL/GenBank/DDBJ databases">
        <authorList>
            <person name="Tran Van P."/>
        </authorList>
    </citation>
    <scope>NUCLEOTIDE SEQUENCE</scope>
</reference>
<dbReference type="GO" id="GO:0051131">
    <property type="term" value="P:chaperone-mediated protein complex assembly"/>
    <property type="evidence" value="ECO:0007669"/>
    <property type="project" value="TreeGrafter"/>
</dbReference>
<dbReference type="GO" id="GO:0060271">
    <property type="term" value="P:cilium assembly"/>
    <property type="evidence" value="ECO:0007669"/>
    <property type="project" value="InterPro"/>
</dbReference>
<dbReference type="GO" id="GO:1902636">
    <property type="term" value="C:kinociliary basal body"/>
    <property type="evidence" value="ECO:0007669"/>
    <property type="project" value="TreeGrafter"/>
</dbReference>
<dbReference type="AlphaFoldDB" id="A0A7R9AM84"/>
<protein>
    <submittedName>
        <fullName evidence="2">Uncharacterized protein</fullName>
    </submittedName>
</protein>
<sequence length="747" mass="83406">MDQWLKTGSVRKRKLTETTNEVPCTSFDTDWTNNTTPQQPEMGDRWISNPFKEEYFELASLSIPEKENLLELASDTTLKNLFNEMSPAVRLLDFLNRNRVAVVMIPTIALIHWGWLKIQDVETLVKKEEKKDLPILLVDTLNDDDDDDDDDNDDDLFCKMAEIIVKPLDNSDFITTLQTFCGILRSCLGPKSGVKMLVSGGDYLTITSASSRIIRNIPLSDPICVFIAQIMKAQLEKCNNFGLYTGILVSSIIEQVLSKKDKVAISLATVVVQEILPKLSSFLKSDCLKISINFSSVKQLIYIVNSVLLSKPMCGLTVYEVEPLGVCLVKAFLGSIGEEMGEVIVISGDGTRCDSRLYPGILYMFDVHDNLLDLLEKQFHEGTEDLLLALFNIMLTNDEYSNKLSNDSNKIGITSESAFNTESEFLKQAMLLIEQAINSGVKIIACQKVVHPMLRMHLRRKGVLLLDRLGTAPAQAVQKLSGAVPISSLTRYVENLDMMLGRITSVRRLICDGKEYLHLQRKGGNVTTLFVNAMGEEATIELKVCVEQSLSLLYQLVSQPVVTPGAGCFDMFLAASLQQITISADTEMENLGLWHEAISRETLDRVVWFQEANSIRDQSTDELRHVVRCIQQSLLLASGLDTSPTSLIAVDSTFKHAWSSLDTSCCCGMIPQTQVKEQEGKWFTLDWACQQEMFPHCSWFRPTSADVIKDLHECAIVDLYSSKVNAVIMALESSVNLLGIGMIISRV</sequence>
<name>A0A7R9AM84_TIMSH</name>
<dbReference type="InterPro" id="IPR002194">
    <property type="entry name" value="Chaperonin_TCP-1_CS"/>
</dbReference>
<dbReference type="GO" id="GO:0005634">
    <property type="term" value="C:nucleus"/>
    <property type="evidence" value="ECO:0007669"/>
    <property type="project" value="TreeGrafter"/>
</dbReference>
<dbReference type="Gene3D" id="1.10.560.10">
    <property type="entry name" value="GroEL-like equatorial domain"/>
    <property type="match status" value="1"/>
</dbReference>
<dbReference type="PANTHER" id="PTHR46787:SF1">
    <property type="entry name" value="MOLECULAR CHAPERONE MKKS"/>
    <property type="match status" value="1"/>
</dbReference>
<accession>A0A7R9AM84</accession>
<dbReference type="GO" id="GO:0006457">
    <property type="term" value="P:protein folding"/>
    <property type="evidence" value="ECO:0007669"/>
    <property type="project" value="InterPro"/>
</dbReference>
<gene>
    <name evidence="2" type="ORF">TSIB3V08_LOCUS672</name>
</gene>
<dbReference type="PANTHER" id="PTHR46787">
    <property type="entry name" value="SYNDROMES PUTATIVE CHAPERONIN-RELATED"/>
    <property type="match status" value="1"/>
</dbReference>
<dbReference type="GO" id="GO:0005524">
    <property type="term" value="F:ATP binding"/>
    <property type="evidence" value="ECO:0007669"/>
    <property type="project" value="InterPro"/>
</dbReference>
<evidence type="ECO:0000256" key="1">
    <source>
        <dbReference type="ARBA" id="ARBA00008020"/>
    </source>
</evidence>
<dbReference type="InterPro" id="IPR027413">
    <property type="entry name" value="GROEL-like_equatorial_sf"/>
</dbReference>
<dbReference type="SUPFAM" id="SSF48592">
    <property type="entry name" value="GroEL equatorial domain-like"/>
    <property type="match status" value="1"/>
</dbReference>
<dbReference type="GO" id="GO:0032502">
    <property type="term" value="P:developmental process"/>
    <property type="evidence" value="ECO:0007669"/>
    <property type="project" value="TreeGrafter"/>
</dbReference>
<dbReference type="Gene3D" id="3.50.7.10">
    <property type="entry name" value="GroEL"/>
    <property type="match status" value="1"/>
</dbReference>
<organism evidence="2">
    <name type="scientific">Timema shepardi</name>
    <name type="common">Walking stick</name>
    <dbReference type="NCBI Taxonomy" id="629360"/>
    <lineage>
        <taxon>Eukaryota</taxon>
        <taxon>Metazoa</taxon>
        <taxon>Ecdysozoa</taxon>
        <taxon>Arthropoda</taxon>
        <taxon>Hexapoda</taxon>
        <taxon>Insecta</taxon>
        <taxon>Pterygota</taxon>
        <taxon>Neoptera</taxon>
        <taxon>Polyneoptera</taxon>
        <taxon>Phasmatodea</taxon>
        <taxon>Timematodea</taxon>
        <taxon>Timematoidea</taxon>
        <taxon>Timematidae</taxon>
        <taxon>Timema</taxon>
    </lineage>
</organism>
<dbReference type="Pfam" id="PF00118">
    <property type="entry name" value="Cpn60_TCP1"/>
    <property type="match status" value="1"/>
</dbReference>
<dbReference type="GO" id="GO:0005737">
    <property type="term" value="C:cytoplasm"/>
    <property type="evidence" value="ECO:0007669"/>
    <property type="project" value="TreeGrafter"/>
</dbReference>
<dbReference type="InterPro" id="IPR028790">
    <property type="entry name" value="MKKS"/>
</dbReference>
<dbReference type="SUPFAM" id="SSF52029">
    <property type="entry name" value="GroEL apical domain-like"/>
    <property type="match status" value="1"/>
</dbReference>
<dbReference type="InterPro" id="IPR027410">
    <property type="entry name" value="TCP-1-like_intermed_sf"/>
</dbReference>
<dbReference type="PROSITE" id="PS00750">
    <property type="entry name" value="TCP1_1"/>
    <property type="match status" value="1"/>
</dbReference>
<dbReference type="EMBL" id="OC000172">
    <property type="protein sequence ID" value="CAD7256391.1"/>
    <property type="molecule type" value="Genomic_DNA"/>
</dbReference>
<comment type="similarity">
    <text evidence="1">Belongs to the TCP-1 chaperonin family.</text>
</comment>
<dbReference type="InterPro" id="IPR002423">
    <property type="entry name" value="Cpn60/GroEL/TCP-1"/>
</dbReference>
<dbReference type="GO" id="GO:0016887">
    <property type="term" value="F:ATP hydrolysis activity"/>
    <property type="evidence" value="ECO:0007669"/>
    <property type="project" value="InterPro"/>
</dbReference>
<dbReference type="InterPro" id="IPR027409">
    <property type="entry name" value="GroEL-like_apical_dom_sf"/>
</dbReference>